<organism evidence="1">
    <name type="scientific">uncultured Caudovirales phage</name>
    <dbReference type="NCBI Taxonomy" id="2100421"/>
    <lineage>
        <taxon>Viruses</taxon>
        <taxon>Duplodnaviria</taxon>
        <taxon>Heunggongvirae</taxon>
        <taxon>Uroviricota</taxon>
        <taxon>Caudoviricetes</taxon>
        <taxon>Peduoviridae</taxon>
        <taxon>Maltschvirus</taxon>
        <taxon>Maltschvirus maltsch</taxon>
    </lineage>
</organism>
<name>A0A6J5RD68_9CAUD</name>
<dbReference type="InterPro" id="IPR011738">
    <property type="entry name" value="Phage_CHP"/>
</dbReference>
<dbReference type="EMBL" id="LR797190">
    <property type="protein sequence ID" value="CAB4192426.1"/>
    <property type="molecule type" value="Genomic_DNA"/>
</dbReference>
<reference evidence="1" key="1">
    <citation type="submission" date="2020-05" db="EMBL/GenBank/DDBJ databases">
        <authorList>
            <person name="Chiriac C."/>
            <person name="Salcher M."/>
            <person name="Ghai R."/>
            <person name="Kavagutti S V."/>
        </authorList>
    </citation>
    <scope>NUCLEOTIDE SEQUENCE</scope>
</reference>
<dbReference type="NCBIfam" id="TIGR02215">
    <property type="entry name" value="phage_chp_gp8"/>
    <property type="match status" value="1"/>
</dbReference>
<proteinExistence type="predicted"/>
<evidence type="ECO:0008006" key="2">
    <source>
        <dbReference type="Google" id="ProtNLM"/>
    </source>
</evidence>
<accession>A0A6J5RD68</accession>
<sequence>MTRNSYALITGPTSEPITLDEAQAQARITGPDSDLLITSYIAVARQRAEQVLAFGLFTQTWRYDLDEFDEIIPLPMARKLQSITHVKYYDVNGTLQTLPATEYETDTIRMPACLVRAADISWPSLQADRRVGKVQITYVVGWAAVADIPEIIKQGIRLYVGYLDADRDGMAARAEAAQLAAERCWLDRMYYLPTIGDRVLEN</sequence>
<evidence type="ECO:0000313" key="1">
    <source>
        <dbReference type="EMBL" id="CAB4192426.1"/>
    </source>
</evidence>
<dbReference type="Gene3D" id="1.10.3230.30">
    <property type="entry name" value="Phage gp6-like head-tail connector protein"/>
    <property type="match status" value="1"/>
</dbReference>
<protein>
    <recommendedName>
        <fullName evidence="2">Gp6 domain containing protein</fullName>
    </recommendedName>
</protein>
<gene>
    <name evidence="1" type="ORF">UFOVP1236_34</name>
</gene>
<dbReference type="CDD" id="cd08054">
    <property type="entry name" value="gp6"/>
    <property type="match status" value="1"/>
</dbReference>